<dbReference type="GO" id="GO:0016925">
    <property type="term" value="P:protein sumoylation"/>
    <property type="evidence" value="ECO:0007669"/>
    <property type="project" value="TreeGrafter"/>
</dbReference>
<dbReference type="PROSITE" id="PS51044">
    <property type="entry name" value="ZF_SP_RING"/>
    <property type="match status" value="1"/>
</dbReference>
<evidence type="ECO:0000256" key="1">
    <source>
        <dbReference type="ARBA" id="ARBA00022723"/>
    </source>
</evidence>
<dbReference type="GO" id="GO:0061665">
    <property type="term" value="F:SUMO ligase activity"/>
    <property type="evidence" value="ECO:0007669"/>
    <property type="project" value="TreeGrafter"/>
</dbReference>
<dbReference type="Gene3D" id="3.30.40.10">
    <property type="entry name" value="Zinc/RING finger domain, C3HC4 (zinc finger)"/>
    <property type="match status" value="1"/>
</dbReference>
<evidence type="ECO:0000256" key="3">
    <source>
        <dbReference type="ARBA" id="ARBA00022833"/>
    </source>
</evidence>
<feature type="domain" description="SP-RING-type" evidence="6">
    <location>
        <begin position="317"/>
        <end position="398"/>
    </location>
</feature>
<comment type="caution">
    <text evidence="7">The sequence shown here is derived from an EMBL/GenBank/DDBJ whole genome shotgun (WGS) entry which is preliminary data.</text>
</comment>
<feature type="compositionally biased region" description="Low complexity" evidence="5">
    <location>
        <begin position="614"/>
        <end position="631"/>
    </location>
</feature>
<evidence type="ECO:0000256" key="2">
    <source>
        <dbReference type="ARBA" id="ARBA00022771"/>
    </source>
</evidence>
<dbReference type="STRING" id="3775.A0A1Q3C786"/>
<feature type="compositionally biased region" description="Polar residues" evidence="5">
    <location>
        <begin position="632"/>
        <end position="641"/>
    </location>
</feature>
<dbReference type="InterPro" id="IPR004181">
    <property type="entry name" value="Znf_MIZ"/>
</dbReference>
<feature type="region of interest" description="Disordered" evidence="5">
    <location>
        <begin position="614"/>
        <end position="776"/>
    </location>
</feature>
<dbReference type="EMBL" id="BDDD01001449">
    <property type="protein sequence ID" value="GAV76137.1"/>
    <property type="molecule type" value="Genomic_DNA"/>
</dbReference>
<keyword evidence="3" id="KW-0862">Zinc</keyword>
<dbReference type="Proteomes" id="UP000187406">
    <property type="component" value="Unassembled WGS sequence"/>
</dbReference>
<evidence type="ECO:0000256" key="5">
    <source>
        <dbReference type="SAM" id="MobiDB-lite"/>
    </source>
</evidence>
<reference evidence="8" key="1">
    <citation type="submission" date="2016-04" db="EMBL/GenBank/DDBJ databases">
        <title>Cephalotus genome sequencing.</title>
        <authorList>
            <person name="Fukushima K."/>
            <person name="Hasebe M."/>
            <person name="Fang X."/>
        </authorList>
    </citation>
    <scope>NUCLEOTIDE SEQUENCE [LARGE SCALE GENOMIC DNA]</scope>
    <source>
        <strain evidence="8">cv. St1</strain>
    </source>
</reference>
<feature type="region of interest" description="Disordered" evidence="5">
    <location>
        <begin position="830"/>
        <end position="876"/>
    </location>
</feature>
<accession>A0A1Q3C786</accession>
<feature type="compositionally biased region" description="Low complexity" evidence="5">
    <location>
        <begin position="716"/>
        <end position="739"/>
    </location>
</feature>
<gene>
    <name evidence="7" type="ORF">CFOL_v3_19612</name>
</gene>
<organism evidence="7 8">
    <name type="scientific">Cephalotus follicularis</name>
    <name type="common">Albany pitcher plant</name>
    <dbReference type="NCBI Taxonomy" id="3775"/>
    <lineage>
        <taxon>Eukaryota</taxon>
        <taxon>Viridiplantae</taxon>
        <taxon>Streptophyta</taxon>
        <taxon>Embryophyta</taxon>
        <taxon>Tracheophyta</taxon>
        <taxon>Spermatophyta</taxon>
        <taxon>Magnoliopsida</taxon>
        <taxon>eudicotyledons</taxon>
        <taxon>Gunneridae</taxon>
        <taxon>Pentapetalae</taxon>
        <taxon>rosids</taxon>
        <taxon>fabids</taxon>
        <taxon>Oxalidales</taxon>
        <taxon>Cephalotaceae</taxon>
        <taxon>Cephalotus</taxon>
    </lineage>
</organism>
<evidence type="ECO:0000256" key="4">
    <source>
        <dbReference type="PROSITE-ProRule" id="PRU00452"/>
    </source>
</evidence>
<evidence type="ECO:0000313" key="8">
    <source>
        <dbReference type="Proteomes" id="UP000187406"/>
    </source>
</evidence>
<feature type="compositionally biased region" description="Low complexity" evidence="5">
    <location>
        <begin position="642"/>
        <end position="653"/>
    </location>
</feature>
<keyword evidence="2 4" id="KW-0863">Zinc-finger</keyword>
<name>A0A1Q3C786_CEPFO</name>
<dbReference type="CDD" id="cd16650">
    <property type="entry name" value="SP-RING_PIAS-like"/>
    <property type="match status" value="1"/>
</dbReference>
<feature type="compositionally biased region" description="Polar residues" evidence="5">
    <location>
        <begin position="863"/>
        <end position="876"/>
    </location>
</feature>
<evidence type="ECO:0000259" key="6">
    <source>
        <dbReference type="PROSITE" id="PS51044"/>
    </source>
</evidence>
<dbReference type="PANTHER" id="PTHR10782">
    <property type="entry name" value="ZINC FINGER MIZ DOMAIN-CONTAINING PROTEIN"/>
    <property type="match status" value="1"/>
</dbReference>
<proteinExistence type="predicted"/>
<dbReference type="InParanoid" id="A0A1Q3C786"/>
<protein>
    <submittedName>
        <fullName evidence="7">Zf-MIZ domain-containing protein</fullName>
    </submittedName>
</protein>
<dbReference type="PANTHER" id="PTHR10782:SF4">
    <property type="entry name" value="TONALLI, ISOFORM E"/>
    <property type="match status" value="1"/>
</dbReference>
<dbReference type="AlphaFoldDB" id="A0A1Q3C786"/>
<feature type="compositionally biased region" description="Polar residues" evidence="5">
    <location>
        <begin position="688"/>
        <end position="709"/>
    </location>
</feature>
<feature type="compositionally biased region" description="Pro residues" evidence="5">
    <location>
        <begin position="843"/>
        <end position="856"/>
    </location>
</feature>
<sequence length="876" mass="95933">MTEPAIPSAAGTSPAAMNVEVSQGPQKLSASLVNSYRVAAVSERLALHFHPGRQSDPTDFFNLCLSLARGIDYAVANSEFPTNVKELPLLLKQICHRRNDLLLQAAIMVLMISVKSACKTGWFPDKESQELVALTYEIGSNFCSYGDLSSRASNSIVSRDLNPRESNSIVSQIMDRFYPLMKMEQILASLEVKPGYGAYMVDFHVSKNTTHSPQERIRLLVAQTDNTETSACIISPQLVNLLLNGKGVERRTNVLMDTGPQIPTNVTTMLKYGTNLLQAVGQFTNHYIIIVAFMTVTSSVTPNLLDYVQPAVSTLDSDSDIIEGPSRVSLNCPISYKRIKTPVKGHSCKHLRCFDFLNFIDINSRRPSWRCPHCNQPVCYVDLRIDQNMVKVLSEVGDNVVDVIISEDGSWKAVLESDDPVDQTLDPSLHGQKEATVQQQSLPVVLDLTVDEDDMDAVGTSESEERKPVISNFQSQYLATNLSLPSVFDNAVGVNHNPMATEDDFWRVYFSTVSAAFSARSDARIVNGVSNSSPTNLMSSPVLTDAISPALNREAESHLSTVVTNSLVQNQFSAPSNMQLQQSPLATSFVDNEYGRLQTIPRHISRTPTAIQALPAASQTPSPQQRSRSSLNTLIPNGSSVTLQAALPTTPTTNGFNSGPLNPSWQHHPMAQNRTHQDRSFVPGHPGQQMSDLPVSSQLQAAYRASSSLRGEHQNLHQQQPLNQRVPQPRSQSPSLIRPSPLPRMPPHLASQRQMGGQLPSMQVPIGRTGSSHPVNVDVRRASTGEQRVSLGGTMQPVDLSSDQNWRPSGRMRGSLTGREYSEALTRLMIQPTQPNRPTEAARPPPLPVSSPPPSVPSLQALLANSRTTNASETQK</sequence>
<dbReference type="GO" id="GO:0008270">
    <property type="term" value="F:zinc ion binding"/>
    <property type="evidence" value="ECO:0007669"/>
    <property type="project" value="UniProtKB-KW"/>
</dbReference>
<feature type="compositionally biased region" description="Polar residues" evidence="5">
    <location>
        <begin position="654"/>
        <end position="665"/>
    </location>
</feature>
<keyword evidence="1" id="KW-0479">Metal-binding</keyword>
<dbReference type="OrthoDB" id="10263264at2759"/>
<dbReference type="GO" id="GO:0000785">
    <property type="term" value="C:chromatin"/>
    <property type="evidence" value="ECO:0007669"/>
    <property type="project" value="TreeGrafter"/>
</dbReference>
<evidence type="ECO:0000313" key="7">
    <source>
        <dbReference type="EMBL" id="GAV76137.1"/>
    </source>
</evidence>
<dbReference type="Pfam" id="PF02891">
    <property type="entry name" value="zf-MIZ"/>
    <property type="match status" value="1"/>
</dbReference>
<feature type="region of interest" description="Disordered" evidence="5">
    <location>
        <begin position="792"/>
        <end position="815"/>
    </location>
</feature>
<keyword evidence="8" id="KW-1185">Reference proteome</keyword>
<dbReference type="InterPro" id="IPR013083">
    <property type="entry name" value="Znf_RING/FYVE/PHD"/>
</dbReference>
<dbReference type="FunCoup" id="A0A1Q3C786">
    <property type="interactions" value="540"/>
</dbReference>